<keyword evidence="4" id="KW-1003">Cell membrane</keyword>
<evidence type="ECO:0000256" key="10">
    <source>
        <dbReference type="ARBA" id="ARBA00022737"/>
    </source>
</evidence>
<feature type="region of interest" description="Disordered" evidence="23">
    <location>
        <begin position="566"/>
        <end position="598"/>
    </location>
</feature>
<keyword evidence="10" id="KW-0677">Repeat</keyword>
<evidence type="ECO:0000256" key="5">
    <source>
        <dbReference type="ARBA" id="ARBA00022490"/>
    </source>
</evidence>
<evidence type="ECO:0000256" key="9">
    <source>
        <dbReference type="ARBA" id="ARBA00022692"/>
    </source>
</evidence>
<evidence type="ECO:0000256" key="24">
    <source>
        <dbReference type="SAM" id="Phobius"/>
    </source>
</evidence>
<feature type="region of interest" description="Disordered" evidence="23">
    <location>
        <begin position="1917"/>
        <end position="1939"/>
    </location>
</feature>
<dbReference type="Proteomes" id="UP000286641">
    <property type="component" value="Unplaced"/>
</dbReference>
<dbReference type="Gene3D" id="1.20.120.350">
    <property type="entry name" value="Voltage-gated potassium channels. Chain C"/>
    <property type="match status" value="4"/>
</dbReference>
<keyword evidence="11" id="KW-0106">Calcium</keyword>
<feature type="transmembrane region" description="Helical" evidence="24">
    <location>
        <begin position="743"/>
        <end position="761"/>
    </location>
</feature>
<feature type="region of interest" description="Disordered" evidence="23">
    <location>
        <begin position="2053"/>
        <end position="2091"/>
    </location>
</feature>
<comment type="similarity">
    <text evidence="19">Belongs to the calcium channel alpha-1 subunit (TC 1.A.1.11) family. CACNA1G subfamily.</text>
</comment>
<keyword evidence="5" id="KW-0963">Cytoplasm</keyword>
<evidence type="ECO:0000256" key="22">
    <source>
        <dbReference type="SAM" id="Coils"/>
    </source>
</evidence>
<dbReference type="GO" id="GO:0008332">
    <property type="term" value="F:low voltage-gated calcium channel activity"/>
    <property type="evidence" value="ECO:0007669"/>
    <property type="project" value="UniProtKB-ARBA"/>
</dbReference>
<evidence type="ECO:0000313" key="27">
    <source>
        <dbReference type="RefSeq" id="XP_025715036.1"/>
    </source>
</evidence>
<dbReference type="GeneID" id="112813975"/>
<dbReference type="CTD" id="8913"/>
<dbReference type="InterPro" id="IPR027359">
    <property type="entry name" value="Volt_channel_dom_sf"/>
</dbReference>
<dbReference type="PANTHER" id="PTHR45628:SF33">
    <property type="entry name" value="VOLTAGE-DEPENDENT T-TYPE CALCIUM CHANNEL SUBUNIT ALPHA-1G"/>
    <property type="match status" value="1"/>
</dbReference>
<reference key="1">
    <citation type="submission" date="2019-01" db="UniProtKB">
        <authorList>
            <consortium name="RefSeq"/>
        </authorList>
    </citation>
    <scope>IDENTIFICATION</scope>
</reference>
<feature type="domain" description="Ion transport" evidence="25">
    <location>
        <begin position="742"/>
        <end position="971"/>
    </location>
</feature>
<feature type="transmembrane region" description="Helical" evidence="24">
    <location>
        <begin position="341"/>
        <end position="362"/>
    </location>
</feature>
<dbReference type="RefSeq" id="XP_025715036.1">
    <property type="nucleotide sequence ID" value="XM_025859251.1"/>
</dbReference>
<keyword evidence="9 24" id="KW-0812">Transmembrane</keyword>
<keyword evidence="12" id="KW-0851">Voltage-gated channel</keyword>
<evidence type="ECO:0000256" key="6">
    <source>
        <dbReference type="ARBA" id="ARBA00022553"/>
    </source>
</evidence>
<dbReference type="FunFam" id="1.20.120.350:FF:000007">
    <property type="entry name" value="Voltage-dependent T-type calcium channel subunit alpha"/>
    <property type="match status" value="1"/>
</dbReference>
<feature type="transmembrane region" description="Helical" evidence="24">
    <location>
        <begin position="1711"/>
        <end position="1730"/>
    </location>
</feature>
<dbReference type="PANTHER" id="PTHR45628">
    <property type="entry name" value="VOLTAGE-DEPENDENT CALCIUM CHANNEL TYPE A SUBUNIT ALPHA-1"/>
    <property type="match status" value="1"/>
</dbReference>
<feature type="transmembrane region" description="Helical" evidence="24">
    <location>
        <begin position="1490"/>
        <end position="1513"/>
    </location>
</feature>
<keyword evidence="17" id="KW-0407">Ion channel</keyword>
<feature type="compositionally biased region" description="Acidic residues" evidence="23">
    <location>
        <begin position="1193"/>
        <end position="1204"/>
    </location>
</feature>
<feature type="region of interest" description="Disordered" evidence="23">
    <location>
        <begin position="1843"/>
        <end position="1881"/>
    </location>
</feature>
<keyword evidence="16" id="KW-0325">Glycoprotein</keyword>
<feature type="transmembrane region" description="Helical" evidence="24">
    <location>
        <begin position="121"/>
        <end position="141"/>
    </location>
</feature>
<keyword evidence="15 24" id="KW-0472">Membrane</keyword>
<keyword evidence="22" id="KW-0175">Coiled coil</keyword>
<dbReference type="Pfam" id="PF00520">
    <property type="entry name" value="Ion_trans"/>
    <property type="match status" value="4"/>
</dbReference>
<keyword evidence="14" id="KW-0406">Ion transport</keyword>
<feature type="transmembrane region" description="Helical" evidence="24">
    <location>
        <begin position="1577"/>
        <end position="1598"/>
    </location>
</feature>
<dbReference type="GO" id="GO:0005891">
    <property type="term" value="C:voltage-gated calcium channel complex"/>
    <property type="evidence" value="ECO:0007669"/>
    <property type="project" value="InterPro"/>
</dbReference>
<evidence type="ECO:0000256" key="18">
    <source>
        <dbReference type="ARBA" id="ARBA00036634"/>
    </source>
</evidence>
<feature type="transmembrane region" description="Helical" evidence="24">
    <location>
        <begin position="213"/>
        <end position="236"/>
    </location>
</feature>
<evidence type="ECO:0000256" key="19">
    <source>
        <dbReference type="ARBA" id="ARBA00061006"/>
    </source>
</evidence>
<feature type="transmembrane region" description="Helical" evidence="24">
    <location>
        <begin position="1291"/>
        <end position="1312"/>
    </location>
</feature>
<comment type="catalytic activity">
    <reaction evidence="18">
        <text>Ca(2+)(in) = Ca(2+)(out)</text>
        <dbReference type="Rhea" id="RHEA:29671"/>
        <dbReference type="ChEBI" id="CHEBI:29108"/>
    </reaction>
</comment>
<keyword evidence="13 24" id="KW-1133">Transmembrane helix</keyword>
<evidence type="ECO:0000256" key="13">
    <source>
        <dbReference type="ARBA" id="ARBA00022989"/>
    </source>
</evidence>
<name>A0A3Q7PGN8_CALUR</name>
<dbReference type="FunFam" id="1.10.287.70:FF:000029">
    <property type="entry name" value="Voltage-dependent T-type calcium channel subunit alpha"/>
    <property type="match status" value="1"/>
</dbReference>
<feature type="transmembrane region" description="Helical" evidence="24">
    <location>
        <begin position="864"/>
        <end position="883"/>
    </location>
</feature>
<evidence type="ECO:0000313" key="26">
    <source>
        <dbReference type="Proteomes" id="UP000286641"/>
    </source>
</evidence>
<dbReference type="FunFam" id="1.10.287.70:FF:000018">
    <property type="entry name" value="Voltage-dependent T-type calcium channel subunit alpha"/>
    <property type="match status" value="1"/>
</dbReference>
<feature type="transmembrane region" description="Helical" evidence="24">
    <location>
        <begin position="1610"/>
        <end position="1633"/>
    </location>
</feature>
<evidence type="ECO:0000256" key="21">
    <source>
        <dbReference type="ARBA" id="ARBA00078683"/>
    </source>
</evidence>
<feature type="transmembrane region" description="Helical" evidence="24">
    <location>
        <begin position="1388"/>
        <end position="1410"/>
    </location>
</feature>
<evidence type="ECO:0000256" key="1">
    <source>
        <dbReference type="ARBA" id="ARBA00004496"/>
    </source>
</evidence>
<feature type="compositionally biased region" description="Basic and acidic residues" evidence="23">
    <location>
        <begin position="1124"/>
        <end position="1146"/>
    </location>
</feature>
<keyword evidence="3" id="KW-0813">Transport</keyword>
<feature type="transmembrane region" description="Helical" evidence="24">
    <location>
        <begin position="940"/>
        <end position="963"/>
    </location>
</feature>
<evidence type="ECO:0000256" key="4">
    <source>
        <dbReference type="ARBA" id="ARBA00022475"/>
    </source>
</evidence>
<dbReference type="InterPro" id="IPR005445">
    <property type="entry name" value="VDCC_T_a1"/>
</dbReference>
<evidence type="ECO:0000256" key="20">
    <source>
        <dbReference type="ARBA" id="ARBA00069348"/>
    </source>
</evidence>
<feature type="coiled-coil region" evidence="22">
    <location>
        <begin position="1522"/>
        <end position="1556"/>
    </location>
</feature>
<evidence type="ECO:0000256" key="2">
    <source>
        <dbReference type="ARBA" id="ARBA00004651"/>
    </source>
</evidence>
<comment type="subcellular location">
    <subcellularLocation>
        <location evidence="2">Cell membrane</location>
        <topology evidence="2">Multi-pass membrane protein</topology>
    </subcellularLocation>
    <subcellularLocation>
        <location evidence="1">Cytoplasm</location>
    </subcellularLocation>
</comment>
<feature type="transmembrane region" description="Helical" evidence="24">
    <location>
        <begin position="368"/>
        <end position="393"/>
    </location>
</feature>
<feature type="compositionally biased region" description="Low complexity" evidence="23">
    <location>
        <begin position="1061"/>
        <end position="1082"/>
    </location>
</feature>
<gene>
    <name evidence="27" type="primary">CACNA1G</name>
</gene>
<accession>A0A3Q7PGN8</accession>
<evidence type="ECO:0000256" key="3">
    <source>
        <dbReference type="ARBA" id="ARBA00022448"/>
    </source>
</evidence>
<keyword evidence="26" id="KW-1185">Reference proteome</keyword>
<dbReference type="FunFam" id="1.20.120.350:FF:000012">
    <property type="entry name" value="Voltage-dependent T-type calcium channel subunit alpha"/>
    <property type="match status" value="1"/>
</dbReference>
<dbReference type="InterPro" id="IPR005821">
    <property type="entry name" value="Ion_trans_dom"/>
</dbReference>
<keyword evidence="6" id="KW-0597">Phosphoprotein</keyword>
<dbReference type="InterPro" id="IPR050599">
    <property type="entry name" value="VDCC_alpha-1_subunit"/>
</dbReference>
<keyword evidence="8" id="KW-0107">Calcium channel</keyword>
<evidence type="ECO:0000256" key="11">
    <source>
        <dbReference type="ARBA" id="ARBA00022837"/>
    </source>
</evidence>
<feature type="domain" description="Ion transport" evidence="25">
    <location>
        <begin position="79"/>
        <end position="404"/>
    </location>
</feature>
<feature type="transmembrane region" description="Helical" evidence="24">
    <location>
        <begin position="1324"/>
        <end position="1343"/>
    </location>
</feature>
<feature type="region of interest" description="Disordered" evidence="23">
    <location>
        <begin position="466"/>
        <end position="552"/>
    </location>
</feature>
<protein>
    <recommendedName>
        <fullName evidence="20">Voltage-dependent T-type calcium channel subunit alpha-1G</fullName>
    </recommendedName>
    <alternativeName>
        <fullName evidence="21">Voltage-gated calcium channel subunit alpha Cav3.1</fullName>
    </alternativeName>
</protein>
<feature type="region of interest" description="Disordered" evidence="23">
    <location>
        <begin position="1023"/>
        <end position="1206"/>
    </location>
</feature>
<feature type="domain" description="Ion transport" evidence="25">
    <location>
        <begin position="1576"/>
        <end position="1826"/>
    </location>
</feature>
<feature type="transmembrane region" description="Helical" evidence="24">
    <location>
        <begin position="1794"/>
        <end position="1816"/>
    </location>
</feature>
<reference evidence="27" key="2">
    <citation type="submission" date="2025-08" db="UniProtKB">
        <authorList>
            <consortium name="RefSeq"/>
        </authorList>
    </citation>
    <scope>IDENTIFICATION</scope>
    <source>
        <tissue evidence="27">Blood</tissue>
    </source>
</reference>
<evidence type="ECO:0000256" key="17">
    <source>
        <dbReference type="ARBA" id="ARBA00023303"/>
    </source>
</evidence>
<evidence type="ECO:0000256" key="14">
    <source>
        <dbReference type="ARBA" id="ARBA00023065"/>
    </source>
</evidence>
<dbReference type="FunFam" id="1.20.120.350:FF:000009">
    <property type="entry name" value="Voltage-dependent T-type calcium channel subunit alpha"/>
    <property type="match status" value="1"/>
</dbReference>
<sequence>MDEEDGAGTEESGQPRSFTRLNDLSGAGGRPGPGSAEKDPGSADSEAEGLPYPALAPVVFFYLSQDSRPRSWCLRTVCNPWFERISMLVILLNCVTLGMFRPCEDIACDSQRCRILQAFDDFIFAFFAVEMVVKMVALGIFGKKCYLGDTWNRLDFFIVIAGMLEYSLDLQNVSFSAVRTVRVLRPLRAINRVPSMRILVTLLLDTLPMLGNVLLLCFFVFFIFGIVGVQLWAGLLRNRCFLPENFSLPLSVDLERYYQTENEDENPFICSQPRENGMRSCRSVPTLRGEGGGGPPCGLDYEAYNSSSNTTCVNWNQYYTNCSAGEHNPFKGAINFDNIGYAWIAIFQVITLEGWVDIMYFVMDAHSFYNFIYFILLIIVGSFFMINLCLVVIATQFSETKQRESQLMREQRVRFLSNASTLASFSEPGSCYEELLKYLVYILRKAARRLAQVSRAVGVRAGLLSSPVPRAGQEPQPGGSCSRSHRRPSVHHLVHHHHHHHHHYHLGNGTLRAPRASPEIQDRDASGSRRLMLPPPSTPALSGGPPGGAESVHSFYHADCHLEPVRCQAPPPRSPSEASGRTVGSGKVYPTVHTSPPPEMLKEKALVEVAPTSGPPTLTSLNIPPGPYSSMHKLLETQSTGACQSSCKISSPCLKADSGARGPDSCPYCARAGVGQGELAGHEMPDSDSEAVYELTQDAQHGDPRDPHNRHRRSLGLDVEPSSVLAFWRLICDTFRKIVDSKYFGRGIMIAILVNTLSMGIEYHEQPEELTNALEISNIVFTSLFALEMLLKLLVYGPFGYIKNPYNIFDGVIVVISVWEIVGQQGGGLSVLRTFRLMRVLKLVRFLPALQRQLVVLMKTMDNVATFCMLLMLFIFIFSILGMHLFGCKFASERDGDTLPDRKNFDSLLWAIVTVFQILTQEDWNKVLYNGMASTSSWAALYFIALMTFGNYVLFNLLVAILVEGFQAEGDATKSESEPDFFSPSLDGNGDRKKPLALVSLGEHPELRRNLLPPLIIHTAATPMSLPKSSSTGLAEVLGPASRRTSSSGSAEPGAAHEMKSPPSARSSPHSPWSAASSWASRRSSRNSLGRAPSLKRRSPSGERRSLLSGEGQESQDEEESSEEERASPAGGDRRHGGSLEREAKNSFDLPDTLQVPALHRTASGRSSASEHQDCNGKSASGRLARALRPDDPPLDGDDADDEGNLSRGERMRAWVRARLPACCRERDSWSAYIFPPQSRFRLLCHRIITHKMFDHVVLVIIFLNCITIAMERPKIDPHSAERIFLTLSNYIFTAVFLAEMTVKVVALGWCFGEQAYLRSSWNVLDGLLVLISIIDILVSMVSDSGTKILGMLRVLRLLRTLRPLRVISRAQGLKLVVETLMSSLKPIGNIVVICCAFFIIFGILGVQLFKGKFFVCQGEDTRNITNKSDCAEASYRWVRHKYNFDNLGQALMSLFVLASKDGWVDIMYDGLDAVGVDQQPIMNHNPWMLLYFISFLLIVAFFVLNMFVGVVVENFHKCRQHQEEEEARRREEKRLRRLEKKRRSKEKQMAEAQCKPYYSDYSRFRLLVHHLCTSHYLDLFITGVIGLNVVTMAMEHYQQPQILDEALKICNYIFTVIFVLESVFKLVAFGFRRFFQDRWNQLDLAIVLLSIMGITLEEIEVNASLPINPTIIRIMRVLRIARVLKLLKMAVGMRALLDTVMQALPQVGNLGLLFMLLFFIFAALGVELFGDLECDETHPCEGLGRHATFRNFGMAFLTLFRVSTGDNWNGIMKDTLRDCDQESTCYNTVISPIYFVSFVLTAQFVLVNVVIAVLMKHLEESNKEAKEEAELEAELELEMKTLSPQPHSPLGSPFLWPGVEGPDSPDSPKPGVPHTAAHAGAASRFSLEHPTMEPHPEEMPLALGPDLLTVRKSGVSRTHSLPNDSYMCRDGSSAEGSLGRRSWGLPKAKSGSVLSVHSQPADTSYILQLPKDTPHLLRPHGAPPWGTIPKLPPPGRSPLAQRPLRRQAAIRTDSLDVQGLGSREDLLSEVSGPSPPLVRASSFWGHLGTQVQQHPRRQSTISKHRPPPAPCPGSEPTWSKGPPETRSSLELDTELSWISGDLLTVGSQEVPPCARDLKKCYSVEARSCQRRPASWLDEQRRHSIAVSCLDSASQPGLGPDPSSLGGQPLGGPGSRPKKKLSPPSISIDPPESQGPRPPPSPGVCLRRRAPSSDSKDPSASGPPDSMAASPPPKKDVLSLSGLASDPADLEP</sequence>
<evidence type="ECO:0000259" key="25">
    <source>
        <dbReference type="Pfam" id="PF00520"/>
    </source>
</evidence>
<feature type="compositionally biased region" description="Low complexity" evidence="23">
    <location>
        <begin position="2182"/>
        <end position="2195"/>
    </location>
</feature>
<evidence type="ECO:0000256" key="16">
    <source>
        <dbReference type="ARBA" id="ARBA00023180"/>
    </source>
</evidence>
<evidence type="ECO:0000256" key="23">
    <source>
        <dbReference type="SAM" id="MobiDB-lite"/>
    </source>
</evidence>
<dbReference type="FunFam" id="1.20.120.350:FF:000008">
    <property type="entry name" value="Voltage-dependent T-type calcium channel subunit alpha"/>
    <property type="match status" value="1"/>
</dbReference>
<dbReference type="SUPFAM" id="SSF81324">
    <property type="entry name" value="Voltage-gated potassium channels"/>
    <property type="match status" value="4"/>
</dbReference>
<feature type="compositionally biased region" description="Polar residues" evidence="23">
    <location>
        <begin position="11"/>
        <end position="22"/>
    </location>
</feature>
<feature type="transmembrane region" description="Helical" evidence="24">
    <location>
        <begin position="1253"/>
        <end position="1271"/>
    </location>
</feature>
<evidence type="ECO:0000256" key="15">
    <source>
        <dbReference type="ARBA" id="ARBA00023136"/>
    </source>
</evidence>
<feature type="compositionally biased region" description="Basic residues" evidence="23">
    <location>
        <begin position="483"/>
        <end position="505"/>
    </location>
</feature>
<dbReference type="GO" id="GO:0098703">
    <property type="term" value="P:calcium ion import across plasma membrane"/>
    <property type="evidence" value="ECO:0007669"/>
    <property type="project" value="TreeGrafter"/>
</dbReference>
<evidence type="ECO:0000256" key="12">
    <source>
        <dbReference type="ARBA" id="ARBA00022882"/>
    </source>
</evidence>
<feature type="region of interest" description="Disordered" evidence="23">
    <location>
        <begin position="2151"/>
        <end position="2252"/>
    </location>
</feature>
<feature type="transmembrane region" description="Helical" evidence="24">
    <location>
        <begin position="773"/>
        <end position="794"/>
    </location>
</feature>
<organism evidence="26 27">
    <name type="scientific">Callorhinus ursinus</name>
    <name type="common">Northern fur seal</name>
    <dbReference type="NCBI Taxonomy" id="34884"/>
    <lineage>
        <taxon>Eukaryota</taxon>
        <taxon>Metazoa</taxon>
        <taxon>Chordata</taxon>
        <taxon>Craniata</taxon>
        <taxon>Vertebrata</taxon>
        <taxon>Euteleostomi</taxon>
        <taxon>Mammalia</taxon>
        <taxon>Eutheria</taxon>
        <taxon>Laurasiatheria</taxon>
        <taxon>Carnivora</taxon>
        <taxon>Caniformia</taxon>
        <taxon>Pinnipedia</taxon>
        <taxon>Otariidae</taxon>
        <taxon>Callorhinus</taxon>
    </lineage>
</organism>
<feature type="compositionally biased region" description="Acidic residues" evidence="23">
    <location>
        <begin position="1114"/>
        <end position="1123"/>
    </location>
</feature>
<evidence type="ECO:0000256" key="7">
    <source>
        <dbReference type="ARBA" id="ARBA00022568"/>
    </source>
</evidence>
<dbReference type="GO" id="GO:0005737">
    <property type="term" value="C:cytoplasm"/>
    <property type="evidence" value="ECO:0007669"/>
    <property type="project" value="UniProtKB-SubCell"/>
</dbReference>
<feature type="compositionally biased region" description="Low complexity" evidence="23">
    <location>
        <begin position="2154"/>
        <end position="2167"/>
    </location>
</feature>
<dbReference type="FunFam" id="1.10.287.70:FF:000014">
    <property type="entry name" value="Voltage-dependent T-type calcium channel subunit alpha"/>
    <property type="match status" value="1"/>
</dbReference>
<keyword evidence="7" id="KW-0109">Calcium transport</keyword>
<dbReference type="PRINTS" id="PR01629">
    <property type="entry name" value="TVDCCALPHA1"/>
</dbReference>
<feature type="compositionally biased region" description="Basic residues" evidence="23">
    <location>
        <begin position="2055"/>
        <end position="2067"/>
    </location>
</feature>
<feature type="region of interest" description="Disordered" evidence="23">
    <location>
        <begin position="1"/>
        <end position="47"/>
    </location>
</feature>
<evidence type="ECO:0000256" key="8">
    <source>
        <dbReference type="ARBA" id="ARBA00022673"/>
    </source>
</evidence>
<proteinExistence type="inferred from homology"/>
<dbReference type="Gene3D" id="1.10.287.70">
    <property type="match status" value="4"/>
</dbReference>
<dbReference type="FunFam" id="1.10.287.70:FF:000032">
    <property type="entry name" value="Voltage-dependent T-type calcium channel subunit alpha"/>
    <property type="match status" value="1"/>
</dbReference>
<dbReference type="GO" id="GO:0008331">
    <property type="term" value="F:high voltage-gated calcium channel activity"/>
    <property type="evidence" value="ECO:0007669"/>
    <property type="project" value="TreeGrafter"/>
</dbReference>
<feature type="domain" description="Ion transport" evidence="25">
    <location>
        <begin position="1251"/>
        <end position="1523"/>
    </location>
</feature>